<gene>
    <name evidence="1" type="ordered locus">KPHS_20450</name>
</gene>
<dbReference type="GeneID" id="11847063"/>
<dbReference type="RefSeq" id="WP_014342999.1">
    <property type="nucleotide sequence ID" value="NC_016845.1"/>
</dbReference>
<proteinExistence type="predicted"/>
<protein>
    <submittedName>
        <fullName evidence="1">Uncharacterized protein</fullName>
    </submittedName>
</protein>
<keyword evidence="2" id="KW-1185">Reference proteome</keyword>
<dbReference type="EMBL" id="CP003200">
    <property type="protein sequence ID" value="AEW60743.1"/>
    <property type="molecule type" value="Genomic_DNA"/>
</dbReference>
<organism evidence="1 2">
    <name type="scientific">Klebsiella pneumoniae subsp. pneumoniae (strain HS11286)</name>
    <dbReference type="NCBI Taxonomy" id="1125630"/>
    <lineage>
        <taxon>Bacteria</taxon>
        <taxon>Pseudomonadati</taxon>
        <taxon>Pseudomonadota</taxon>
        <taxon>Gammaproteobacteria</taxon>
        <taxon>Enterobacterales</taxon>
        <taxon>Enterobacteriaceae</taxon>
        <taxon>Klebsiella/Raoultella group</taxon>
        <taxon>Klebsiella</taxon>
        <taxon>Klebsiella pneumoniae complex</taxon>
    </lineage>
</organism>
<dbReference type="RefSeq" id="YP_005226345.1">
    <property type="nucleotide sequence ID" value="NC_016845.1"/>
</dbReference>
<dbReference type="KEGG" id="kpm:KPHS_20450"/>
<reference evidence="1 2" key="1">
    <citation type="journal article" date="2012" name="J. Bacteriol.">
        <title>Complete genome sequence of Klebsiella pneumoniae subsp. pneumoniae HS11286, a multidrug-resistant strain isolated from human sputum.</title>
        <authorList>
            <person name="Liu P."/>
            <person name="Li P."/>
            <person name="Jiang X."/>
            <person name="Bi D."/>
            <person name="Xie Y."/>
            <person name="Tai C."/>
            <person name="Deng Z."/>
            <person name="Rajakumar K."/>
            <person name="Ou H.Y."/>
        </authorList>
    </citation>
    <scope>NUCLEOTIDE SEQUENCE [LARGE SCALE GENOMIC DNA]</scope>
    <source>
        <strain evidence="1 2">HS11286</strain>
    </source>
</reference>
<dbReference type="HOGENOM" id="CLU_3311316_0_0_6"/>
<sequence>MITHHSLHLCFPRGVKKYFLLSGGHSISMHRAYFKSRFK</sequence>
<evidence type="ECO:0000313" key="1">
    <source>
        <dbReference type="EMBL" id="AEW60743.1"/>
    </source>
</evidence>
<accession>A0A0H3GN00</accession>
<evidence type="ECO:0000313" key="2">
    <source>
        <dbReference type="Proteomes" id="UP000007841"/>
    </source>
</evidence>
<name>A0A0H3GN00_KLEPH</name>
<dbReference type="Proteomes" id="UP000007841">
    <property type="component" value="Chromosome"/>
</dbReference>
<dbReference type="AlphaFoldDB" id="A0A0H3GN00"/>